<comment type="similarity">
    <text evidence="1">Belongs to the UPF0111 family.</text>
</comment>
<dbReference type="InterPro" id="IPR052912">
    <property type="entry name" value="UPF0111_domain"/>
</dbReference>
<evidence type="ECO:0000313" key="3">
    <source>
        <dbReference type="EMBL" id="PPK52886.1"/>
    </source>
</evidence>
<dbReference type="EMBL" id="PTIT01000030">
    <property type="protein sequence ID" value="PPK50261.1"/>
    <property type="molecule type" value="Genomic_DNA"/>
</dbReference>
<proteinExistence type="inferred from homology"/>
<dbReference type="AlphaFoldDB" id="A0A2S6G343"/>
<dbReference type="InterPro" id="IPR018445">
    <property type="entry name" value="Put_Phosphate_transp_reg"/>
</dbReference>
<reference evidence="2 5" key="1">
    <citation type="submission" date="2018-02" db="EMBL/GenBank/DDBJ databases">
        <title>Deep subsurface shale carbon reservoir microbial communities from Ohio and West Virginia, USA.</title>
        <authorList>
            <person name="Wrighton K."/>
        </authorList>
    </citation>
    <scope>NUCLEOTIDE SEQUENCE [LARGE SCALE GENOMIC DNA]</scope>
    <source>
        <strain evidence="2 5">UTICA-S1B6</strain>
    </source>
</reference>
<dbReference type="Gene3D" id="1.20.58.220">
    <property type="entry name" value="Phosphate transport system protein phou homolog 2, domain 2"/>
    <property type="match status" value="1"/>
</dbReference>
<name>A0A2S6G343_9GAMM</name>
<dbReference type="PANTHER" id="PTHR37298:SF1">
    <property type="entry name" value="UPF0111 PROTEIN YKAA"/>
    <property type="match status" value="1"/>
</dbReference>
<evidence type="ECO:0000313" key="2">
    <source>
        <dbReference type="EMBL" id="PPK50261.1"/>
    </source>
</evidence>
<dbReference type="OrthoDB" id="9797568at2"/>
<dbReference type="EMBL" id="PTIU01000031">
    <property type="protein sequence ID" value="PPK52886.1"/>
    <property type="molecule type" value="Genomic_DNA"/>
</dbReference>
<dbReference type="RefSeq" id="WP_104417234.1">
    <property type="nucleotide sequence ID" value="NZ_PTIT01000030.1"/>
</dbReference>
<dbReference type="Proteomes" id="UP000239446">
    <property type="component" value="Unassembled WGS sequence"/>
</dbReference>
<evidence type="ECO:0008006" key="6">
    <source>
        <dbReference type="Google" id="ProtNLM"/>
    </source>
</evidence>
<gene>
    <name evidence="3" type="ORF">B0H24_103133</name>
    <name evidence="2" type="ORF">BY455_13033</name>
</gene>
<dbReference type="PANTHER" id="PTHR37298">
    <property type="entry name" value="UPF0111 PROTEIN YKAA"/>
    <property type="match status" value="1"/>
</dbReference>
<dbReference type="Proteomes" id="UP000239648">
    <property type="component" value="Unassembled WGS sequence"/>
</dbReference>
<comment type="caution">
    <text evidence="3">The sequence shown here is derived from an EMBL/GenBank/DDBJ whole genome shotgun (WGS) entry which is preliminary data.</text>
</comment>
<organism evidence="3 4">
    <name type="scientific">Marinobacter persicus</name>
    <dbReference type="NCBI Taxonomy" id="930118"/>
    <lineage>
        <taxon>Bacteria</taxon>
        <taxon>Pseudomonadati</taxon>
        <taxon>Pseudomonadota</taxon>
        <taxon>Gammaproteobacteria</taxon>
        <taxon>Pseudomonadales</taxon>
        <taxon>Marinobacteraceae</taxon>
        <taxon>Marinobacter</taxon>
    </lineage>
</organism>
<protein>
    <recommendedName>
        <fullName evidence="6">Phosphate transport regulator</fullName>
    </recommendedName>
</protein>
<sequence length="212" mass="24222">MARKESVLSRLVAKVIPKSPDFFSLLAEQSRQVRGTMASLHEYMNGPTEALSDELTDDEHAADTLKIRNLHLLNRAFSTPIDREDIYRAIEALDWIVTHSKSTINEMLDFGVDPDKHMQAMLDELLHGCEALQRGFSELATHPAGAENEAHAARHAHRRIERLYRHSLAELFQGEVTVEMLKKREIYHHLMDSSRRLHSAANVLHDIFVKLV</sequence>
<evidence type="ECO:0000313" key="4">
    <source>
        <dbReference type="Proteomes" id="UP000239446"/>
    </source>
</evidence>
<evidence type="ECO:0000256" key="1">
    <source>
        <dbReference type="ARBA" id="ARBA00008591"/>
    </source>
</evidence>
<accession>A0A2S6G343</accession>
<dbReference type="InterPro" id="IPR038078">
    <property type="entry name" value="PhoU-like_sf"/>
</dbReference>
<evidence type="ECO:0000313" key="5">
    <source>
        <dbReference type="Proteomes" id="UP000239648"/>
    </source>
</evidence>
<keyword evidence="5" id="KW-1185">Reference proteome</keyword>
<reference evidence="3 4" key="2">
    <citation type="submission" date="2018-02" db="EMBL/GenBank/DDBJ databases">
        <title>Subsurface microbial communities from deep shales in Ohio and West Virginia, USA.</title>
        <authorList>
            <person name="Wrighton K."/>
        </authorList>
    </citation>
    <scope>NUCLEOTIDE SEQUENCE [LARGE SCALE GENOMIC DNA]</scope>
    <source>
        <strain evidence="3 4">UTICA-S1B9</strain>
    </source>
</reference>
<dbReference type="Pfam" id="PF01865">
    <property type="entry name" value="PhoU_div"/>
    <property type="match status" value="1"/>
</dbReference>